<proteinExistence type="predicted"/>
<dbReference type="AlphaFoldDB" id="A0A8H4ETR0"/>
<reference evidence="2 3" key="1">
    <citation type="journal article" date="2019" name="Environ. Microbiol.">
        <title>At the nexus of three kingdoms: the genome of the mycorrhizal fungus Gigaspora margarita provides insights into plant, endobacterial and fungal interactions.</title>
        <authorList>
            <person name="Venice F."/>
            <person name="Ghignone S."/>
            <person name="Salvioli di Fossalunga A."/>
            <person name="Amselem J."/>
            <person name="Novero M."/>
            <person name="Xianan X."/>
            <person name="Sedzielewska Toro K."/>
            <person name="Morin E."/>
            <person name="Lipzen A."/>
            <person name="Grigoriev I.V."/>
            <person name="Henrissat B."/>
            <person name="Martin F.M."/>
            <person name="Bonfante P."/>
        </authorList>
    </citation>
    <scope>NUCLEOTIDE SEQUENCE [LARGE SCALE GENOMIC DNA]</scope>
    <source>
        <strain evidence="2 3">BEG34</strain>
    </source>
</reference>
<sequence length="169" mass="18849">MLQILFWLIFFLTALSANNAIPSQLNKNEITFDSFNKCQNINPKVQAAHIIQNITISPNPLIADNTAEFTISLSTANYTFKNDSLMEIDVMVNGDYYGFNTTLFCNNPDNSDCPKKDINKTLTLFIKVGLPNNYQITVVLIDTVYSGEFSYDIAADCLEANVTIPTSVN</sequence>
<dbReference type="OrthoDB" id="2478793at2759"/>
<evidence type="ECO:0000256" key="1">
    <source>
        <dbReference type="SAM" id="SignalP"/>
    </source>
</evidence>
<organism evidence="2 3">
    <name type="scientific">Gigaspora margarita</name>
    <dbReference type="NCBI Taxonomy" id="4874"/>
    <lineage>
        <taxon>Eukaryota</taxon>
        <taxon>Fungi</taxon>
        <taxon>Fungi incertae sedis</taxon>
        <taxon>Mucoromycota</taxon>
        <taxon>Glomeromycotina</taxon>
        <taxon>Glomeromycetes</taxon>
        <taxon>Diversisporales</taxon>
        <taxon>Gigasporaceae</taxon>
        <taxon>Gigaspora</taxon>
    </lineage>
</organism>
<protein>
    <recommendedName>
        <fullName evidence="4">Phosphatidylglycerol/phosphatidylinositol transfer protein</fullName>
    </recommendedName>
</protein>
<keyword evidence="3" id="KW-1185">Reference proteome</keyword>
<evidence type="ECO:0000313" key="3">
    <source>
        <dbReference type="Proteomes" id="UP000439903"/>
    </source>
</evidence>
<evidence type="ECO:0008006" key="4">
    <source>
        <dbReference type="Google" id="ProtNLM"/>
    </source>
</evidence>
<dbReference type="EMBL" id="WTPW01000061">
    <property type="protein sequence ID" value="KAF0552783.1"/>
    <property type="molecule type" value="Genomic_DNA"/>
</dbReference>
<name>A0A8H4ETR0_GIGMA</name>
<accession>A0A8H4ETR0</accession>
<feature type="signal peptide" evidence="1">
    <location>
        <begin position="1"/>
        <end position="16"/>
    </location>
</feature>
<dbReference type="Proteomes" id="UP000439903">
    <property type="component" value="Unassembled WGS sequence"/>
</dbReference>
<feature type="chain" id="PRO_5034161804" description="Phosphatidylglycerol/phosphatidylinositol transfer protein" evidence="1">
    <location>
        <begin position="17"/>
        <end position="169"/>
    </location>
</feature>
<keyword evidence="1" id="KW-0732">Signal</keyword>
<gene>
    <name evidence="2" type="ORF">F8M41_021025</name>
</gene>
<evidence type="ECO:0000313" key="2">
    <source>
        <dbReference type="EMBL" id="KAF0552783.1"/>
    </source>
</evidence>
<comment type="caution">
    <text evidence="2">The sequence shown here is derived from an EMBL/GenBank/DDBJ whole genome shotgun (WGS) entry which is preliminary data.</text>
</comment>